<reference evidence="2 3" key="1">
    <citation type="submission" date="2018-12" db="EMBL/GenBank/DDBJ databases">
        <authorList>
            <consortium name="Pathogen Informatics"/>
        </authorList>
    </citation>
    <scope>NUCLEOTIDE SEQUENCE [LARGE SCALE GENOMIC DNA]</scope>
    <source>
        <strain evidence="2 3">NCTC6754</strain>
    </source>
</reference>
<dbReference type="GO" id="GO:0005737">
    <property type="term" value="C:cytoplasm"/>
    <property type="evidence" value="ECO:0007669"/>
    <property type="project" value="InterPro"/>
</dbReference>
<feature type="domain" description="Glucose-6-phosphate isomerase prokaryote" evidence="1">
    <location>
        <begin position="32"/>
        <end position="85"/>
    </location>
</feature>
<dbReference type="Proteomes" id="UP000269208">
    <property type="component" value="Chromosome"/>
</dbReference>
<accession>A0A3S4JBX5</accession>
<evidence type="ECO:0000313" key="2">
    <source>
        <dbReference type="EMBL" id="VEB55465.1"/>
    </source>
</evidence>
<dbReference type="Pfam" id="PF06560">
    <property type="entry name" value="GPI"/>
    <property type="match status" value="1"/>
</dbReference>
<organism evidence="2 3">
    <name type="scientific">Salmonella enterica I</name>
    <dbReference type="NCBI Taxonomy" id="59201"/>
    <lineage>
        <taxon>Bacteria</taxon>
        <taxon>Pseudomonadati</taxon>
        <taxon>Pseudomonadota</taxon>
        <taxon>Gammaproteobacteria</taxon>
        <taxon>Enterobacterales</taxon>
        <taxon>Enterobacteriaceae</taxon>
        <taxon>Salmonella</taxon>
    </lineage>
</organism>
<protein>
    <submittedName>
        <fullName evidence="2">Glucose-6-phosphate isomerase</fullName>
    </submittedName>
</protein>
<gene>
    <name evidence="2" type="ORF">NCTC6754_03847</name>
</gene>
<keyword evidence="2" id="KW-0413">Isomerase</keyword>
<name>A0A3S4JBX5_SALET</name>
<dbReference type="GO" id="GO:0006094">
    <property type="term" value="P:gluconeogenesis"/>
    <property type="evidence" value="ECO:0007669"/>
    <property type="project" value="InterPro"/>
</dbReference>
<proteinExistence type="predicted"/>
<dbReference type="AlphaFoldDB" id="A0A3S4JBX5"/>
<evidence type="ECO:0000313" key="3">
    <source>
        <dbReference type="Proteomes" id="UP000269208"/>
    </source>
</evidence>
<evidence type="ECO:0000259" key="1">
    <source>
        <dbReference type="Pfam" id="PF06560"/>
    </source>
</evidence>
<dbReference type="InterPro" id="IPR010551">
    <property type="entry name" value="G6P_isomerase_prok"/>
</dbReference>
<sequence>MKQLHHSGLPLYLDDDGVMALKPPLNYLGFGRKSAGQMAVVLPEFTEGLRNEPAYDVYRGLSFAEDQERLAADQYQYDITIIMPGDDWQGA</sequence>
<dbReference type="GO" id="GO:0004347">
    <property type="term" value="F:glucose-6-phosphate isomerase activity"/>
    <property type="evidence" value="ECO:0007669"/>
    <property type="project" value="InterPro"/>
</dbReference>
<dbReference type="GO" id="GO:0006096">
    <property type="term" value="P:glycolytic process"/>
    <property type="evidence" value="ECO:0007669"/>
    <property type="project" value="InterPro"/>
</dbReference>
<dbReference type="EMBL" id="LR134190">
    <property type="protein sequence ID" value="VEB55465.1"/>
    <property type="molecule type" value="Genomic_DNA"/>
</dbReference>